<keyword evidence="3" id="KW-1185">Reference proteome</keyword>
<evidence type="ECO:0000256" key="1">
    <source>
        <dbReference type="SAM" id="Phobius"/>
    </source>
</evidence>
<evidence type="ECO:0000313" key="2">
    <source>
        <dbReference type="EMBL" id="MEQ6291457.1"/>
    </source>
</evidence>
<dbReference type="RefSeq" id="WP_349588354.1">
    <property type="nucleotide sequence ID" value="NZ_JBEFLD010000006.1"/>
</dbReference>
<accession>A0ABV1M5F5</accession>
<feature type="transmembrane region" description="Helical" evidence="1">
    <location>
        <begin position="12"/>
        <end position="35"/>
    </location>
</feature>
<comment type="caution">
    <text evidence="2">The sequence shown here is derived from an EMBL/GenBank/DDBJ whole genome shotgun (WGS) entry which is preliminary data.</text>
</comment>
<gene>
    <name evidence="2" type="ORF">ABNW52_12630</name>
</gene>
<dbReference type="InterPro" id="IPR021494">
    <property type="entry name" value="DUF3149"/>
</dbReference>
<dbReference type="Proteomes" id="UP001433638">
    <property type="component" value="Unassembled WGS sequence"/>
</dbReference>
<protein>
    <submittedName>
        <fullName evidence="2">DUF3149 domain-containing protein</fullName>
    </submittedName>
</protein>
<keyword evidence="1" id="KW-0812">Transmembrane</keyword>
<reference evidence="2" key="1">
    <citation type="submission" date="2024-06" db="EMBL/GenBank/DDBJ databases">
        <title>Genome sequence of Vogesella sp. MAHUQ-64.</title>
        <authorList>
            <person name="Huq M.A."/>
        </authorList>
    </citation>
    <scope>NUCLEOTIDE SEQUENCE</scope>
    <source>
        <strain evidence="2">MAHUQ-64</strain>
    </source>
</reference>
<keyword evidence="1" id="KW-1133">Transmembrane helix</keyword>
<proteinExistence type="predicted"/>
<keyword evidence="1" id="KW-0472">Membrane</keyword>
<name>A0ABV1M5F5_9NEIS</name>
<organism evidence="2 3">
    <name type="scientific">Vogesella oryzagri</name>
    <dbReference type="NCBI Taxonomy" id="3160864"/>
    <lineage>
        <taxon>Bacteria</taxon>
        <taxon>Pseudomonadati</taxon>
        <taxon>Pseudomonadota</taxon>
        <taxon>Betaproteobacteria</taxon>
        <taxon>Neisseriales</taxon>
        <taxon>Chromobacteriaceae</taxon>
        <taxon>Vogesella</taxon>
    </lineage>
</organism>
<sequence>MELWKQLLSDDVGRLSIIVISVTTVIVGVCISYFIKKANSRDDQ</sequence>
<dbReference type="Pfam" id="PF11346">
    <property type="entry name" value="DUF3149"/>
    <property type="match status" value="1"/>
</dbReference>
<dbReference type="EMBL" id="JBEFLD010000006">
    <property type="protein sequence ID" value="MEQ6291457.1"/>
    <property type="molecule type" value="Genomic_DNA"/>
</dbReference>
<evidence type="ECO:0000313" key="3">
    <source>
        <dbReference type="Proteomes" id="UP001433638"/>
    </source>
</evidence>